<evidence type="ECO:0000256" key="1">
    <source>
        <dbReference type="ARBA" id="ARBA00023002"/>
    </source>
</evidence>
<dbReference type="GO" id="GO:0005737">
    <property type="term" value="C:cytoplasm"/>
    <property type="evidence" value="ECO:0007669"/>
    <property type="project" value="TreeGrafter"/>
</dbReference>
<dbReference type="GO" id="GO:0016491">
    <property type="term" value="F:oxidoreductase activity"/>
    <property type="evidence" value="ECO:0007669"/>
    <property type="project" value="UniProtKB-KW"/>
</dbReference>
<organism evidence="3 4">
    <name type="scientific">Frankia alni (strain DSM 45986 / CECT 9034 / ACN14a)</name>
    <dbReference type="NCBI Taxonomy" id="326424"/>
    <lineage>
        <taxon>Bacteria</taxon>
        <taxon>Bacillati</taxon>
        <taxon>Actinomycetota</taxon>
        <taxon>Actinomycetes</taxon>
        <taxon>Frankiales</taxon>
        <taxon>Frankiaceae</taxon>
        <taxon>Frankia</taxon>
    </lineage>
</organism>
<sequence length="340" mass="36751">MISRTSSEDSITRLPTRRIGTLTVGAQGLGCLGMTEFYGPTDDAEAIATIHRGLERGITLLDTADVYGHGRNEELIGRALRGRRDQAVIATKFGVVRPGPGVGSGIRADADHVRRSCEDSLRRLGVDHLDILCLTRVDPSVPIEETAGALAALVTAGKVREIGLSEAGAATIRRAHAVHPLGVLQTEWSLWSRDIEAEIAPLCRELGITVVAYAPLGRGFLSGTIRSVDQLGTDDFRRIAQPRFAAENLPRNLTVVDRLVRLADERGVSAAQLALAWLHHRDLDVVPIPGTRRRSHLDENAAAAFLDLDAEDLAAIEASVAPGHIAGARWNEQSMQFIER</sequence>
<dbReference type="PANTHER" id="PTHR43625:SF40">
    <property type="entry name" value="ALDO-KETO REDUCTASE YAKC [NADP(+)]"/>
    <property type="match status" value="1"/>
</dbReference>
<proteinExistence type="predicted"/>
<dbReference type="Gene3D" id="3.20.20.100">
    <property type="entry name" value="NADP-dependent oxidoreductase domain"/>
    <property type="match status" value="1"/>
</dbReference>
<reference evidence="3 4" key="1">
    <citation type="journal article" date="2007" name="Genome Res.">
        <title>Genome characteristics of facultatively symbiotic Frankia sp. strains reflect host range and host plant biogeography.</title>
        <authorList>
            <person name="Normand P."/>
            <person name="Lapierre P."/>
            <person name="Tisa L.S."/>
            <person name="Gogarten J.P."/>
            <person name="Alloisio N."/>
            <person name="Bagnarol E."/>
            <person name="Bassi C.A."/>
            <person name="Berry A.M."/>
            <person name="Bickhart D.M."/>
            <person name="Choisne N."/>
            <person name="Couloux A."/>
            <person name="Cournoyer B."/>
            <person name="Cruveiller S."/>
            <person name="Daubin V."/>
            <person name="Demange N."/>
            <person name="Francino M.P."/>
            <person name="Goltsman E."/>
            <person name="Huang Y."/>
            <person name="Kopp O.R."/>
            <person name="Labarre L."/>
            <person name="Lapidus A."/>
            <person name="Lavire C."/>
            <person name="Marechal J."/>
            <person name="Martinez M."/>
            <person name="Mastronunzio J.E."/>
            <person name="Mullin B.C."/>
            <person name="Niemann J."/>
            <person name="Pujic P."/>
            <person name="Rawnsley T."/>
            <person name="Rouy Z."/>
            <person name="Schenowitz C."/>
            <person name="Sellstedt A."/>
            <person name="Tavares F."/>
            <person name="Tomkins J.P."/>
            <person name="Vallenet D."/>
            <person name="Valverde C."/>
            <person name="Wall L.G."/>
            <person name="Wang Y."/>
            <person name="Medigue C."/>
            <person name="Benson D.R."/>
        </authorList>
    </citation>
    <scope>NUCLEOTIDE SEQUENCE [LARGE SCALE GENOMIC DNA]</scope>
    <source>
        <strain evidence="4">DSM 45986 / CECT 9034 / ACN14a</strain>
    </source>
</reference>
<dbReference type="EMBL" id="CT573213">
    <property type="protein sequence ID" value="CAJ62725.1"/>
    <property type="molecule type" value="Genomic_DNA"/>
</dbReference>
<dbReference type="InterPro" id="IPR050791">
    <property type="entry name" value="Aldo-Keto_reductase"/>
</dbReference>
<evidence type="ECO:0000313" key="4">
    <source>
        <dbReference type="Proteomes" id="UP000000657"/>
    </source>
</evidence>
<dbReference type="KEGG" id="fal:FRAAL4083"/>
<dbReference type="PANTHER" id="PTHR43625">
    <property type="entry name" value="AFLATOXIN B1 ALDEHYDE REDUCTASE"/>
    <property type="match status" value="1"/>
</dbReference>
<dbReference type="Proteomes" id="UP000000657">
    <property type="component" value="Chromosome"/>
</dbReference>
<accession>Q0RIE4</accession>
<dbReference type="AlphaFoldDB" id="Q0RIE4"/>
<dbReference type="eggNOG" id="COG0667">
    <property type="taxonomic scope" value="Bacteria"/>
</dbReference>
<evidence type="ECO:0000313" key="3">
    <source>
        <dbReference type="EMBL" id="CAJ62725.1"/>
    </source>
</evidence>
<gene>
    <name evidence="3" type="ordered locus">FRAAL4083</name>
</gene>
<dbReference type="STRING" id="326424.FRAAL4083"/>
<dbReference type="EC" id="1.1.1.-" evidence="3"/>
<name>Q0RIE4_FRAAA</name>
<dbReference type="Pfam" id="PF00248">
    <property type="entry name" value="Aldo_ket_red"/>
    <property type="match status" value="1"/>
</dbReference>
<evidence type="ECO:0000259" key="2">
    <source>
        <dbReference type="Pfam" id="PF00248"/>
    </source>
</evidence>
<protein>
    <submittedName>
        <fullName evidence="3">Aldo/keto reductase</fullName>
        <ecNumber evidence="3">1.1.1.-</ecNumber>
    </submittedName>
</protein>
<dbReference type="InterPro" id="IPR023210">
    <property type="entry name" value="NADP_OxRdtase_dom"/>
</dbReference>
<dbReference type="SUPFAM" id="SSF51430">
    <property type="entry name" value="NAD(P)-linked oxidoreductase"/>
    <property type="match status" value="1"/>
</dbReference>
<keyword evidence="4" id="KW-1185">Reference proteome</keyword>
<dbReference type="HOGENOM" id="CLU_023205_2_1_11"/>
<dbReference type="CDD" id="cd19076">
    <property type="entry name" value="AKR_AKR13A_13D"/>
    <property type="match status" value="1"/>
</dbReference>
<feature type="domain" description="NADP-dependent oxidoreductase" evidence="2">
    <location>
        <begin position="31"/>
        <end position="319"/>
    </location>
</feature>
<dbReference type="RefSeq" id="WP_011605213.1">
    <property type="nucleotide sequence ID" value="NC_008278.1"/>
</dbReference>
<dbReference type="InterPro" id="IPR036812">
    <property type="entry name" value="NAD(P)_OxRdtase_dom_sf"/>
</dbReference>
<keyword evidence="1 3" id="KW-0560">Oxidoreductase</keyword>